<organism evidence="2">
    <name type="scientific">Kwoniella pini CBS 10737</name>
    <dbReference type="NCBI Taxonomy" id="1296096"/>
    <lineage>
        <taxon>Eukaryota</taxon>
        <taxon>Fungi</taxon>
        <taxon>Dikarya</taxon>
        <taxon>Basidiomycota</taxon>
        <taxon>Agaricomycotina</taxon>
        <taxon>Tremellomycetes</taxon>
        <taxon>Tremellales</taxon>
        <taxon>Cryptococcaceae</taxon>
        <taxon>Kwoniella</taxon>
    </lineage>
</organism>
<dbReference type="GeneID" id="30175023"/>
<protein>
    <submittedName>
        <fullName evidence="2">Uncharacterized protein</fullName>
    </submittedName>
</protein>
<dbReference type="KEGG" id="kpin:30175023"/>
<reference evidence="3" key="4">
    <citation type="submission" date="2024-02" db="EMBL/GenBank/DDBJ databases">
        <title>Comparative genomics of Cryptococcus and Kwoniella reveals pathogenesis evolution and contrasting modes of karyotype evolution via chromosome fusion or intercentromeric recombination.</title>
        <authorList>
            <person name="Coelho M.A."/>
            <person name="David-Palma M."/>
            <person name="Shea T."/>
            <person name="Bowers K."/>
            <person name="McGinley-Smith S."/>
            <person name="Mohammad A.W."/>
            <person name="Gnirke A."/>
            <person name="Yurkov A.M."/>
            <person name="Nowrousian M."/>
            <person name="Sun S."/>
            <person name="Cuomo C.A."/>
            <person name="Heitman J."/>
        </authorList>
    </citation>
    <scope>NUCLEOTIDE SEQUENCE</scope>
    <source>
        <strain evidence="3">CBS 10737</strain>
    </source>
</reference>
<reference evidence="2" key="3">
    <citation type="submission" date="2016-07" db="EMBL/GenBank/DDBJ databases">
        <title>Evolution of pathogenesis and genome organization in the Tremellales.</title>
        <authorList>
            <person name="Cuomo C."/>
            <person name="Litvintseva A."/>
            <person name="Heitman J."/>
            <person name="Chen Y."/>
            <person name="Sun S."/>
            <person name="Springer D."/>
            <person name="Dromer F."/>
            <person name="Young S."/>
            <person name="Zeng Q."/>
            <person name="Chapman S."/>
            <person name="Gujja S."/>
            <person name="Saif S."/>
            <person name="Birren B."/>
        </authorList>
    </citation>
    <scope>NUCLEOTIDE SEQUENCE</scope>
    <source>
        <strain evidence="2">CBS 10737</strain>
    </source>
</reference>
<feature type="region of interest" description="Disordered" evidence="1">
    <location>
        <begin position="1"/>
        <end position="52"/>
    </location>
</feature>
<keyword evidence="4" id="KW-1185">Reference proteome</keyword>
<reference evidence="3" key="2">
    <citation type="submission" date="2013-07" db="EMBL/GenBank/DDBJ databases">
        <authorList>
            <consortium name="The Broad Institute Genome Sequencing Platform"/>
            <person name="Cuomo C."/>
            <person name="Litvintseva A."/>
            <person name="Chen Y."/>
            <person name="Heitman J."/>
            <person name="Sun S."/>
            <person name="Springer D."/>
            <person name="Dromer F."/>
            <person name="Young S.K."/>
            <person name="Zeng Q."/>
            <person name="Gargeya S."/>
            <person name="Fitzgerald M."/>
            <person name="Abouelleil A."/>
            <person name="Alvarado L."/>
            <person name="Berlin A.M."/>
            <person name="Chapman S.B."/>
            <person name="Dewar J."/>
            <person name="Goldberg J."/>
            <person name="Griggs A."/>
            <person name="Gujja S."/>
            <person name="Hansen M."/>
            <person name="Howarth C."/>
            <person name="Imamovic A."/>
            <person name="Larimer J."/>
            <person name="McCowan C."/>
            <person name="Murphy C."/>
            <person name="Pearson M."/>
            <person name="Priest M."/>
            <person name="Roberts A."/>
            <person name="Saif S."/>
            <person name="Shea T."/>
            <person name="Sykes S."/>
            <person name="Wortman J."/>
            <person name="Nusbaum C."/>
            <person name="Birren B."/>
        </authorList>
    </citation>
    <scope>NUCLEOTIDE SEQUENCE</scope>
    <source>
        <strain evidence="3">CBS 10737</strain>
    </source>
</reference>
<reference evidence="2" key="1">
    <citation type="submission" date="2013-07" db="EMBL/GenBank/DDBJ databases">
        <title>The Genome Sequence of Cryptococcus pinus CBS10737.</title>
        <authorList>
            <consortium name="The Broad Institute Genome Sequencing Platform"/>
            <person name="Cuomo C."/>
            <person name="Litvintseva A."/>
            <person name="Chen Y."/>
            <person name="Heitman J."/>
            <person name="Sun S."/>
            <person name="Springer D."/>
            <person name="Dromer F."/>
            <person name="Young S.K."/>
            <person name="Zeng Q."/>
            <person name="Gargeya S."/>
            <person name="Fitzgerald M."/>
            <person name="Abouelleil A."/>
            <person name="Alvarado L."/>
            <person name="Berlin A.M."/>
            <person name="Chapman S.B."/>
            <person name="Dewar J."/>
            <person name="Goldberg J."/>
            <person name="Griggs A."/>
            <person name="Gujja S."/>
            <person name="Hansen M."/>
            <person name="Howarth C."/>
            <person name="Imamovic A."/>
            <person name="Larimer J."/>
            <person name="McCowan C."/>
            <person name="Murphy C."/>
            <person name="Pearson M."/>
            <person name="Priest M."/>
            <person name="Roberts A."/>
            <person name="Saif S."/>
            <person name="Shea T."/>
            <person name="Sykes S."/>
            <person name="Wortman J."/>
            <person name="Nusbaum C."/>
            <person name="Birren B."/>
        </authorList>
    </citation>
    <scope>NUCLEOTIDE SEQUENCE [LARGE SCALE GENOMIC DNA]</scope>
    <source>
        <strain evidence="2">CBS 10737</strain>
    </source>
</reference>
<dbReference type="EMBL" id="CP144520">
    <property type="protein sequence ID" value="WWC67468.1"/>
    <property type="molecule type" value="Genomic_DNA"/>
</dbReference>
<sequence length="133" mass="15035">MTRAKSTNNENISRKKRSKNKKDNEIRINSKQLLEKSDNEFQKKNKVSDEKTIPTSSEFIKDESKISIPVKIGEDIKFEVHKKLMSTGSFGWSGNRNSKITLGDGKNVNVSISVNIVVQNSSSQKKDSLAKEY</sequence>
<name>A0A1B9HWW1_9TREE</name>
<dbReference type="OrthoDB" id="2565267at2759"/>
<evidence type="ECO:0000313" key="3">
    <source>
        <dbReference type="EMBL" id="WWC67468.1"/>
    </source>
</evidence>
<gene>
    <name evidence="2" type="ORF">I206_06654</name>
    <name evidence="3" type="ORF">I206_101376</name>
</gene>
<evidence type="ECO:0000256" key="1">
    <source>
        <dbReference type="SAM" id="MobiDB-lite"/>
    </source>
</evidence>
<evidence type="ECO:0000313" key="4">
    <source>
        <dbReference type="Proteomes" id="UP000094020"/>
    </source>
</evidence>
<dbReference type="RefSeq" id="XP_019008967.1">
    <property type="nucleotide sequence ID" value="XM_019158354.1"/>
</dbReference>
<dbReference type="EMBL" id="KV700116">
    <property type="protein sequence ID" value="OCF47748.1"/>
    <property type="molecule type" value="Genomic_DNA"/>
</dbReference>
<dbReference type="AlphaFoldDB" id="A0A1B9HWW1"/>
<feature type="compositionally biased region" description="Basic and acidic residues" evidence="1">
    <location>
        <begin position="21"/>
        <end position="52"/>
    </location>
</feature>
<evidence type="ECO:0000313" key="2">
    <source>
        <dbReference type="EMBL" id="OCF47748.1"/>
    </source>
</evidence>
<dbReference type="Proteomes" id="UP000094020">
    <property type="component" value="Chromosome 2"/>
</dbReference>
<accession>A0A1B9HWW1</accession>
<proteinExistence type="predicted"/>